<dbReference type="Proteomes" id="UP000515550">
    <property type="component" value="Chromosome PVBDA_08"/>
</dbReference>
<dbReference type="EMBL" id="LR865386">
    <property type="protein sequence ID" value="CAD2090258.1"/>
    <property type="molecule type" value="Genomic_DNA"/>
</dbReference>
<gene>
    <name evidence="3" type="ORF">PVBDA_0802190</name>
</gene>
<dbReference type="SUPFAM" id="SSF117916">
    <property type="entry name" value="Fe-S cluster assembly (FSCA) domain-like"/>
    <property type="match status" value="1"/>
</dbReference>
<reference evidence="3 4" key="1">
    <citation type="submission" date="2020-08" db="EMBL/GenBank/DDBJ databases">
        <authorList>
            <person name="Ramaprasad A."/>
        </authorList>
    </citation>
    <scope>NUCLEOTIDE SEQUENCE [LARGE SCALE GENOMIC DNA]</scope>
</reference>
<accession>A0A6V7S381</accession>
<dbReference type="GO" id="GO:0016226">
    <property type="term" value="P:iron-sulfur cluster assembly"/>
    <property type="evidence" value="ECO:0007669"/>
    <property type="project" value="InterPro"/>
</dbReference>
<evidence type="ECO:0000259" key="2">
    <source>
        <dbReference type="Pfam" id="PF01106"/>
    </source>
</evidence>
<dbReference type="InterPro" id="IPR001075">
    <property type="entry name" value="NIF_FeS_clus_asmbl_NifU_C"/>
</dbReference>
<dbReference type="GO" id="GO:0051536">
    <property type="term" value="F:iron-sulfur cluster binding"/>
    <property type="evidence" value="ECO:0007669"/>
    <property type="project" value="InterPro"/>
</dbReference>
<organism evidence="3 4">
    <name type="scientific">Plasmodium vinckei brucechwatti</name>
    <dbReference type="NCBI Taxonomy" id="119398"/>
    <lineage>
        <taxon>Eukaryota</taxon>
        <taxon>Sar</taxon>
        <taxon>Alveolata</taxon>
        <taxon>Apicomplexa</taxon>
        <taxon>Aconoidasida</taxon>
        <taxon>Haemosporida</taxon>
        <taxon>Plasmodiidae</taxon>
        <taxon>Plasmodium</taxon>
        <taxon>Plasmodium (Vinckeia)</taxon>
    </lineage>
</organism>
<dbReference type="AlphaFoldDB" id="A0A6V7S381"/>
<dbReference type="PANTHER" id="PTHR11178:SF25">
    <property type="entry name" value="NIFU-LIKE PROTEIN 3, CHLOROPLASTIC"/>
    <property type="match status" value="1"/>
</dbReference>
<dbReference type="GO" id="GO:0005506">
    <property type="term" value="F:iron ion binding"/>
    <property type="evidence" value="ECO:0007669"/>
    <property type="project" value="InterPro"/>
</dbReference>
<evidence type="ECO:0000313" key="4">
    <source>
        <dbReference type="Proteomes" id="UP000515550"/>
    </source>
</evidence>
<feature type="domain" description="NIF system FeS cluster assembly NifU C-terminal" evidence="2">
    <location>
        <begin position="113"/>
        <end position="171"/>
    </location>
</feature>
<dbReference type="GO" id="GO:0005739">
    <property type="term" value="C:mitochondrion"/>
    <property type="evidence" value="ECO:0007669"/>
    <property type="project" value="TreeGrafter"/>
</dbReference>
<name>A0A6V7S381_PLAVN</name>
<sequence>MLKYLLLNLWKYICKNNHVLIFVSKMKYGLASMKLTLFFYFFYAKNIVSLKHTKSNLSFLYNGCDNTNNGVISTHRNKTAIQNKNKQSKLKILSLNEKQDEELYYELNPENTEKVLNLIRPKLQIDNGDVELVDIKGNDLYIRLLGNCVTCSSNSVTISQVIKKTLKMYIRGPGNKEPNVIITNFDEINEENILNCLSDLKPYFDFLKIEVVIKELINNKENINNSVMLMFKNIENEDKEVNIPHNIKTEITGRLKQSFPSLTVNFEN</sequence>
<dbReference type="PANTHER" id="PTHR11178">
    <property type="entry name" value="IRON-SULFUR CLUSTER SCAFFOLD PROTEIN NFU-RELATED"/>
    <property type="match status" value="1"/>
</dbReference>
<dbReference type="Gene3D" id="3.30.300.130">
    <property type="entry name" value="Fe-S cluster assembly (FSCA)"/>
    <property type="match status" value="1"/>
</dbReference>
<evidence type="ECO:0000313" key="3">
    <source>
        <dbReference type="EMBL" id="CAD2090258.1"/>
    </source>
</evidence>
<dbReference type="InterPro" id="IPR034904">
    <property type="entry name" value="FSCA_dom_sf"/>
</dbReference>
<protein>
    <submittedName>
        <fullName evidence="3">NifU-like scaffold protein, putative</fullName>
    </submittedName>
</protein>
<evidence type="ECO:0000256" key="1">
    <source>
        <dbReference type="ARBA" id="ARBA00006420"/>
    </source>
</evidence>
<dbReference type="VEuPathDB" id="PlasmoDB:PVBDA_0802190"/>
<dbReference type="Pfam" id="PF01106">
    <property type="entry name" value="NifU"/>
    <property type="match status" value="1"/>
</dbReference>
<proteinExistence type="inferred from homology"/>
<comment type="similarity">
    <text evidence="1">Belongs to the NifU family.</text>
</comment>